<gene>
    <name evidence="1" type="ORF">D9758_003651</name>
</gene>
<accession>A0A8H5GMF8</accession>
<organism evidence="1 2">
    <name type="scientific">Tetrapyrgos nigripes</name>
    <dbReference type="NCBI Taxonomy" id="182062"/>
    <lineage>
        <taxon>Eukaryota</taxon>
        <taxon>Fungi</taxon>
        <taxon>Dikarya</taxon>
        <taxon>Basidiomycota</taxon>
        <taxon>Agaricomycotina</taxon>
        <taxon>Agaricomycetes</taxon>
        <taxon>Agaricomycetidae</taxon>
        <taxon>Agaricales</taxon>
        <taxon>Marasmiineae</taxon>
        <taxon>Marasmiaceae</taxon>
        <taxon>Tetrapyrgos</taxon>
    </lineage>
</organism>
<protein>
    <submittedName>
        <fullName evidence="1">Uncharacterized protein</fullName>
    </submittedName>
</protein>
<dbReference type="AlphaFoldDB" id="A0A8H5GMF8"/>
<keyword evidence="2" id="KW-1185">Reference proteome</keyword>
<name>A0A8H5GMF8_9AGAR</name>
<evidence type="ECO:0000313" key="1">
    <source>
        <dbReference type="EMBL" id="KAF5367451.1"/>
    </source>
</evidence>
<sequence length="65" mass="7059">MARVDVALDQLSKEVFFSVLNGEDPEAIVAEHEGKIPGLLQMNAISDLQPLEDNSGPSEATYTAW</sequence>
<proteinExistence type="predicted"/>
<comment type="caution">
    <text evidence="1">The sequence shown here is derived from an EMBL/GenBank/DDBJ whole genome shotgun (WGS) entry which is preliminary data.</text>
</comment>
<reference evidence="1 2" key="1">
    <citation type="journal article" date="2020" name="ISME J.">
        <title>Uncovering the hidden diversity of litter-decomposition mechanisms in mushroom-forming fungi.</title>
        <authorList>
            <person name="Floudas D."/>
            <person name="Bentzer J."/>
            <person name="Ahren D."/>
            <person name="Johansson T."/>
            <person name="Persson P."/>
            <person name="Tunlid A."/>
        </authorList>
    </citation>
    <scope>NUCLEOTIDE SEQUENCE [LARGE SCALE GENOMIC DNA]</scope>
    <source>
        <strain evidence="1 2">CBS 291.85</strain>
    </source>
</reference>
<dbReference type="Proteomes" id="UP000559256">
    <property type="component" value="Unassembled WGS sequence"/>
</dbReference>
<dbReference type="EMBL" id="JAACJM010000019">
    <property type="protein sequence ID" value="KAF5367451.1"/>
    <property type="molecule type" value="Genomic_DNA"/>
</dbReference>
<evidence type="ECO:0000313" key="2">
    <source>
        <dbReference type="Proteomes" id="UP000559256"/>
    </source>
</evidence>